<sequence>MSENLLPRRSMKRLFSPSHPRQIQLQDVQQAVAYSYPELPQL</sequence>
<proteinExistence type="predicted"/>
<evidence type="ECO:0000313" key="1">
    <source>
        <dbReference type="EMBL" id="EMB16369.1"/>
    </source>
</evidence>
<protein>
    <submittedName>
        <fullName evidence="1">Uncharacterized protein</fullName>
    </submittedName>
</protein>
<dbReference type="Proteomes" id="UP000011529">
    <property type="component" value="Unassembled WGS sequence"/>
</dbReference>
<dbReference type="AlphaFoldDB" id="M2B2D6"/>
<dbReference type="PATRIC" id="fig|1263867.3.peg.2920"/>
<keyword evidence="2" id="KW-1185">Reference proteome</keyword>
<name>M2B2D6_9BACT</name>
<organism evidence="1 2">
    <name type="scientific">Rhodopirellula europaea 6C</name>
    <dbReference type="NCBI Taxonomy" id="1263867"/>
    <lineage>
        <taxon>Bacteria</taxon>
        <taxon>Pseudomonadati</taxon>
        <taxon>Planctomycetota</taxon>
        <taxon>Planctomycetia</taxon>
        <taxon>Pirellulales</taxon>
        <taxon>Pirellulaceae</taxon>
        <taxon>Rhodopirellula</taxon>
    </lineage>
</organism>
<gene>
    <name evidence="1" type="ORF">RE6C_02734</name>
</gene>
<reference evidence="1" key="2">
    <citation type="journal article" date="2013" name="Mar. Genomics">
        <title>Expression of sulfatases in Rhodopirellula baltica and the diversity of sulfatases in the genus Rhodopirellula.</title>
        <authorList>
            <person name="Wegner C.E."/>
            <person name="Richter-Heitmann T."/>
            <person name="Klindworth A."/>
            <person name="Klockow C."/>
            <person name="Richter M."/>
            <person name="Achstetter T."/>
            <person name="Glockner F.O."/>
            <person name="Harder J."/>
        </authorList>
    </citation>
    <scope>NUCLEOTIDE SEQUENCE [LARGE SCALE GENOMIC DNA]</scope>
    <source>
        <strain evidence="1">6C</strain>
    </source>
</reference>
<accession>M2B2D6</accession>
<comment type="caution">
    <text evidence="1">The sequence shown here is derived from an EMBL/GenBank/DDBJ whole genome shotgun (WGS) entry which is preliminary data.</text>
</comment>
<dbReference type="EMBL" id="ANMO01000120">
    <property type="protein sequence ID" value="EMB16369.1"/>
    <property type="molecule type" value="Genomic_DNA"/>
</dbReference>
<reference evidence="1" key="1">
    <citation type="submission" date="2012-11" db="EMBL/GenBank/DDBJ databases">
        <title>Permanent draft genomes of Rhodopirellula europaea strain SH398 and 6C.</title>
        <authorList>
            <person name="Richter M."/>
            <person name="Richter-Heitmann T."/>
            <person name="Frank C."/>
            <person name="Harder J."/>
            <person name="Glockner F.O."/>
        </authorList>
    </citation>
    <scope>NUCLEOTIDE SEQUENCE</scope>
    <source>
        <strain evidence="1">6C</strain>
    </source>
</reference>
<evidence type="ECO:0000313" key="2">
    <source>
        <dbReference type="Proteomes" id="UP000011529"/>
    </source>
</evidence>